<dbReference type="Gene3D" id="3.10.129.10">
    <property type="entry name" value="Hotdog Thioesterase"/>
    <property type="match status" value="1"/>
</dbReference>
<dbReference type="EMBL" id="CP033116">
    <property type="protein sequence ID" value="QFY54979.1"/>
    <property type="molecule type" value="Genomic_DNA"/>
</dbReference>
<feature type="domain" description="Thioesterase" evidence="1">
    <location>
        <begin position="64"/>
        <end position="132"/>
    </location>
</feature>
<dbReference type="Proteomes" id="UP000344571">
    <property type="component" value="Chromosome"/>
</dbReference>
<gene>
    <name evidence="2" type="ORF">CO192_01860</name>
    <name evidence="3" type="ORF">EAO82_00480</name>
</gene>
<keyword evidence="5" id="KW-1185">Reference proteome</keyword>
<sequence length="161" mass="17651">MTESKEVQRGYAEKMAWQFTEKVPHGKDLGMQVISIDHGKVCMRLVPKPWMLAAASTDEICTSVLYSLADSAGGLAVFAGALELTPIATLDLRMDYLRAASSEHALLAVATCLHLTNEVAFIRCDIRCEADSELLATATATFIHNSRNQRFSSGSREKEQT</sequence>
<evidence type="ECO:0000313" key="3">
    <source>
        <dbReference type="EMBL" id="QFY54979.1"/>
    </source>
</evidence>
<evidence type="ECO:0000313" key="4">
    <source>
        <dbReference type="Proteomes" id="UP000243750"/>
    </source>
</evidence>
<name>A0AA91U6A3_9GAMM</name>
<reference evidence="3 5" key="2">
    <citation type="submission" date="2018-10" db="EMBL/GenBank/DDBJ databases">
        <title>Complete genome sequence of Pseudomonas pelagia strain Kongs-67.</title>
        <authorList>
            <person name="Sinha R.K."/>
            <person name="Krishnan K."/>
        </authorList>
    </citation>
    <scope>NUCLEOTIDE SEQUENCE [LARGE SCALE GENOMIC DNA]</scope>
    <source>
        <strain evidence="3 5">Kongs-67</strain>
    </source>
</reference>
<dbReference type="AlphaFoldDB" id="A0AA91U6A3"/>
<evidence type="ECO:0000313" key="2">
    <source>
        <dbReference type="EMBL" id="PCD01122.1"/>
    </source>
</evidence>
<dbReference type="EMBL" id="NWMT01000031">
    <property type="protein sequence ID" value="PCD01122.1"/>
    <property type="molecule type" value="Genomic_DNA"/>
</dbReference>
<dbReference type="SUPFAM" id="SSF54637">
    <property type="entry name" value="Thioesterase/thiol ester dehydrase-isomerase"/>
    <property type="match status" value="1"/>
</dbReference>
<evidence type="ECO:0000313" key="5">
    <source>
        <dbReference type="Proteomes" id="UP000344571"/>
    </source>
</evidence>
<dbReference type="Proteomes" id="UP000243750">
    <property type="component" value="Unassembled WGS sequence"/>
</dbReference>
<protein>
    <submittedName>
        <fullName evidence="2 3">Thioesterase</fullName>
    </submittedName>
</protein>
<dbReference type="CDD" id="cd03443">
    <property type="entry name" value="PaaI_thioesterase"/>
    <property type="match status" value="1"/>
</dbReference>
<dbReference type="RefSeq" id="WP_096344937.1">
    <property type="nucleotide sequence ID" value="NZ_CP033116.1"/>
</dbReference>
<dbReference type="InterPro" id="IPR006683">
    <property type="entry name" value="Thioestr_dom"/>
</dbReference>
<dbReference type="InterPro" id="IPR029069">
    <property type="entry name" value="HotDog_dom_sf"/>
</dbReference>
<proteinExistence type="predicted"/>
<evidence type="ECO:0000259" key="1">
    <source>
        <dbReference type="Pfam" id="PF03061"/>
    </source>
</evidence>
<dbReference type="GO" id="GO:0016790">
    <property type="term" value="F:thiolester hydrolase activity"/>
    <property type="evidence" value="ECO:0007669"/>
    <property type="project" value="UniProtKB-ARBA"/>
</dbReference>
<accession>A0AA91U6A3</accession>
<dbReference type="Pfam" id="PF03061">
    <property type="entry name" value="4HBT"/>
    <property type="match status" value="1"/>
</dbReference>
<reference evidence="2 4" key="1">
    <citation type="submission" date="2017-09" db="EMBL/GenBank/DDBJ databases">
        <title>Bacterial and phytoplankton interrelationship in Kongsfjorden, an Arctic fjord.</title>
        <authorList>
            <person name="Sinha R."/>
            <person name="Krishnan K."/>
        </authorList>
    </citation>
    <scope>NUCLEOTIDE SEQUENCE [LARGE SCALE GENOMIC DNA]</scope>
    <source>
        <strain evidence="2 4">58</strain>
    </source>
</reference>
<organism evidence="2 4">
    <name type="scientific">Halopseudomonas pelagia</name>
    <dbReference type="NCBI Taxonomy" id="553151"/>
    <lineage>
        <taxon>Bacteria</taxon>
        <taxon>Pseudomonadati</taxon>
        <taxon>Pseudomonadota</taxon>
        <taxon>Gammaproteobacteria</taxon>
        <taxon>Pseudomonadales</taxon>
        <taxon>Pseudomonadaceae</taxon>
        <taxon>Halopseudomonas</taxon>
    </lineage>
</organism>